<gene>
    <name evidence="2" type="ORF">GCM10022395_31530</name>
</gene>
<dbReference type="EMBL" id="BAABCY010000086">
    <property type="protein sequence ID" value="GAA3580767.1"/>
    <property type="molecule type" value="Genomic_DNA"/>
</dbReference>
<name>A0ABP6YGN0_9FLAO</name>
<sequence>MKAHLIAFMTLFFCSTAFAQLQDEEIRQTVLLRNVKEQRFVFGKWSASGDTETHLTYLGNITTKTNEVFKVMTSSWHWGPTKKVTNLILVFNNNNKLLGNYYLNTECELPDIIENNKLIFKPSECTDCTYAISKVDFYEGIPDNFYLGCKRGRGNVYSFYLSY</sequence>
<dbReference type="Proteomes" id="UP001500954">
    <property type="component" value="Unassembled WGS sequence"/>
</dbReference>
<feature type="signal peptide" evidence="1">
    <location>
        <begin position="1"/>
        <end position="19"/>
    </location>
</feature>
<evidence type="ECO:0000256" key="1">
    <source>
        <dbReference type="SAM" id="SignalP"/>
    </source>
</evidence>
<protein>
    <submittedName>
        <fullName evidence="2">Uncharacterized protein</fullName>
    </submittedName>
</protein>
<comment type="caution">
    <text evidence="2">The sequence shown here is derived from an EMBL/GenBank/DDBJ whole genome shotgun (WGS) entry which is preliminary data.</text>
</comment>
<organism evidence="2 3">
    <name type="scientific">Snuella lapsa</name>
    <dbReference type="NCBI Taxonomy" id="870481"/>
    <lineage>
        <taxon>Bacteria</taxon>
        <taxon>Pseudomonadati</taxon>
        <taxon>Bacteroidota</taxon>
        <taxon>Flavobacteriia</taxon>
        <taxon>Flavobacteriales</taxon>
        <taxon>Flavobacteriaceae</taxon>
        <taxon>Snuella</taxon>
    </lineage>
</organism>
<proteinExistence type="predicted"/>
<evidence type="ECO:0000313" key="3">
    <source>
        <dbReference type="Proteomes" id="UP001500954"/>
    </source>
</evidence>
<evidence type="ECO:0000313" key="2">
    <source>
        <dbReference type="EMBL" id="GAA3580767.1"/>
    </source>
</evidence>
<dbReference type="RefSeq" id="WP_345007377.1">
    <property type="nucleotide sequence ID" value="NZ_BAABCY010000086.1"/>
</dbReference>
<keyword evidence="3" id="KW-1185">Reference proteome</keyword>
<reference evidence="3" key="1">
    <citation type="journal article" date="2019" name="Int. J. Syst. Evol. Microbiol.">
        <title>The Global Catalogue of Microorganisms (GCM) 10K type strain sequencing project: providing services to taxonomists for standard genome sequencing and annotation.</title>
        <authorList>
            <consortium name="The Broad Institute Genomics Platform"/>
            <consortium name="The Broad Institute Genome Sequencing Center for Infectious Disease"/>
            <person name="Wu L."/>
            <person name="Ma J."/>
        </authorList>
    </citation>
    <scope>NUCLEOTIDE SEQUENCE [LARGE SCALE GENOMIC DNA]</scope>
    <source>
        <strain evidence="3">JCM 17111</strain>
    </source>
</reference>
<feature type="chain" id="PRO_5045116891" evidence="1">
    <location>
        <begin position="20"/>
        <end position="163"/>
    </location>
</feature>
<accession>A0ABP6YGN0</accession>
<keyword evidence="1" id="KW-0732">Signal</keyword>